<dbReference type="InterPro" id="IPR000819">
    <property type="entry name" value="Peptidase_M17_C"/>
</dbReference>
<accession>A0ABY7FFC3</accession>
<protein>
    <submittedName>
        <fullName evidence="6">AMPL-like protein</fullName>
    </submittedName>
</protein>
<dbReference type="PRINTS" id="PR00481">
    <property type="entry name" value="LAMNOPPTDASE"/>
</dbReference>
<organism evidence="6 7">
    <name type="scientific">Mya arenaria</name>
    <name type="common">Soft-shell clam</name>
    <dbReference type="NCBI Taxonomy" id="6604"/>
    <lineage>
        <taxon>Eukaryota</taxon>
        <taxon>Metazoa</taxon>
        <taxon>Spiralia</taxon>
        <taxon>Lophotrochozoa</taxon>
        <taxon>Mollusca</taxon>
        <taxon>Bivalvia</taxon>
        <taxon>Autobranchia</taxon>
        <taxon>Heteroconchia</taxon>
        <taxon>Euheterodonta</taxon>
        <taxon>Imparidentia</taxon>
        <taxon>Neoheterodontei</taxon>
        <taxon>Myida</taxon>
        <taxon>Myoidea</taxon>
        <taxon>Myidae</taxon>
        <taxon>Mya</taxon>
    </lineage>
</organism>
<dbReference type="Proteomes" id="UP001164746">
    <property type="component" value="Chromosome 12"/>
</dbReference>
<keyword evidence="2" id="KW-0031">Aminopeptidase</keyword>
<evidence type="ECO:0000256" key="1">
    <source>
        <dbReference type="ARBA" id="ARBA00009528"/>
    </source>
</evidence>
<dbReference type="InterPro" id="IPR011356">
    <property type="entry name" value="Leucine_aapep/pepB"/>
</dbReference>
<evidence type="ECO:0000256" key="4">
    <source>
        <dbReference type="ARBA" id="ARBA00022801"/>
    </source>
</evidence>
<evidence type="ECO:0000256" key="2">
    <source>
        <dbReference type="ARBA" id="ARBA00022438"/>
    </source>
</evidence>
<dbReference type="SUPFAM" id="SSF53187">
    <property type="entry name" value="Zn-dependent exopeptidases"/>
    <property type="match status" value="1"/>
</dbReference>
<evidence type="ECO:0000259" key="5">
    <source>
        <dbReference type="PROSITE" id="PS00631"/>
    </source>
</evidence>
<dbReference type="Gene3D" id="3.40.220.10">
    <property type="entry name" value="Leucine Aminopeptidase, subunit E, domain 1"/>
    <property type="match status" value="1"/>
</dbReference>
<keyword evidence="4" id="KW-0378">Hydrolase</keyword>
<keyword evidence="7" id="KW-1185">Reference proteome</keyword>
<proteinExistence type="inferred from homology"/>
<evidence type="ECO:0000256" key="3">
    <source>
        <dbReference type="ARBA" id="ARBA00022670"/>
    </source>
</evidence>
<name>A0ABY7FFC3_MYAAR</name>
<keyword evidence="3" id="KW-0645">Protease</keyword>
<feature type="domain" description="Cytosol aminopeptidase" evidence="5">
    <location>
        <begin position="343"/>
        <end position="350"/>
    </location>
</feature>
<dbReference type="PANTHER" id="PTHR11963">
    <property type="entry name" value="LEUCINE AMINOPEPTIDASE-RELATED"/>
    <property type="match status" value="1"/>
</dbReference>
<dbReference type="CDD" id="cd00433">
    <property type="entry name" value="Peptidase_M17"/>
    <property type="match status" value="1"/>
</dbReference>
<sequence>MAKTVLTFGKQEFGQCFPGHLGIQSLSPAFLDIMYCSAQHNDLSLRFWLEIAAPLGIFPCMLLSPSTPPPTPPPTPAPGGLVIEQTNMAAPLKIMNNKGLVLGVYEAETKGDPVDVASSPSAAYFNKQTDGQLASYDITAVCCLGKRGTRYSKQEGFEEGWENIRAAVAGGVRALRSVGETQVDVDPCLMAEAAAEGGHLALFEYDELKNPEKRKKRVSLACLTQHMTASDPASVENVSSLWQRGCGKAEGQNLARHLMEAPSNKLTPRAFTELVQAKFANRPNVKGWYFHQAVSQYGPDAGRHGWGSLCAFIPLCENMPGGAAIKPGDVVTARNGKSIQIDNTDAEGRLILADALSYAETVNPCLILDMATLTGAIDVALGSAATGVFAKSTETFNTLQKAGSRTGDRMWRMPLFSHYSGQVTDCQLADVNNVGKYSRSGGSCTAAAFLKEFVTHEDWLHLDIAGVMSNKDEVPYLGKGMAGRPTRTIVEFIHMISSS</sequence>
<dbReference type="EMBL" id="CP111023">
    <property type="protein sequence ID" value="WAR20885.1"/>
    <property type="molecule type" value="Genomic_DNA"/>
</dbReference>
<dbReference type="PROSITE" id="PS00631">
    <property type="entry name" value="CYTOSOL_AP"/>
    <property type="match status" value="1"/>
</dbReference>
<gene>
    <name evidence="6" type="ORF">MAR_014859</name>
</gene>
<dbReference type="PANTHER" id="PTHR11963:SF23">
    <property type="entry name" value="CYTOSOL AMINOPEPTIDASE"/>
    <property type="match status" value="1"/>
</dbReference>
<dbReference type="SUPFAM" id="SSF52949">
    <property type="entry name" value="Macro domain-like"/>
    <property type="match status" value="1"/>
</dbReference>
<dbReference type="InterPro" id="IPR043472">
    <property type="entry name" value="Macro_dom-like"/>
</dbReference>
<evidence type="ECO:0000313" key="7">
    <source>
        <dbReference type="Proteomes" id="UP001164746"/>
    </source>
</evidence>
<comment type="similarity">
    <text evidence="1">Belongs to the peptidase M17 family.</text>
</comment>
<dbReference type="Pfam" id="PF00883">
    <property type="entry name" value="Peptidase_M17"/>
    <property type="match status" value="1"/>
</dbReference>
<evidence type="ECO:0000313" key="6">
    <source>
        <dbReference type="EMBL" id="WAR20885.1"/>
    </source>
</evidence>
<dbReference type="Gene3D" id="3.40.630.10">
    <property type="entry name" value="Zn peptidases"/>
    <property type="match status" value="1"/>
</dbReference>
<reference evidence="6" key="1">
    <citation type="submission" date="2022-11" db="EMBL/GenBank/DDBJ databases">
        <title>Centuries of genome instability and evolution in soft-shell clam transmissible cancer (bioRxiv).</title>
        <authorList>
            <person name="Hart S.F.M."/>
            <person name="Yonemitsu M.A."/>
            <person name="Giersch R.M."/>
            <person name="Beal B.F."/>
            <person name="Arriagada G."/>
            <person name="Davis B.W."/>
            <person name="Ostrander E.A."/>
            <person name="Goff S.P."/>
            <person name="Metzger M.J."/>
        </authorList>
    </citation>
    <scope>NUCLEOTIDE SEQUENCE</scope>
    <source>
        <strain evidence="6">MELC-2E11</strain>
        <tissue evidence="6">Siphon/mantle</tissue>
    </source>
</reference>